<dbReference type="Proteomes" id="UP000175893">
    <property type="component" value="Chromosome"/>
</dbReference>
<dbReference type="RefSeq" id="WP_070244887.1">
    <property type="nucleotide sequence ID" value="NZ_CP016043.1"/>
</dbReference>
<gene>
    <name evidence="1" type="ORF">A9798_07795</name>
</gene>
<evidence type="ECO:0000313" key="2">
    <source>
        <dbReference type="Proteomes" id="UP000175893"/>
    </source>
</evidence>
<keyword evidence="2" id="KW-1185">Reference proteome</keyword>
<reference evidence="1 2" key="1">
    <citation type="submission" date="2016-06" db="EMBL/GenBank/DDBJ databases">
        <title>Complete genome sequence of Edwardsiella hoshinae ATCC 35051.</title>
        <authorList>
            <person name="Reichley S.R."/>
            <person name="Waldbieser G.C."/>
            <person name="Lawrence M.L."/>
            <person name="Griffin M.J."/>
        </authorList>
    </citation>
    <scope>NUCLEOTIDE SEQUENCE [LARGE SCALE GENOMIC DNA]</scope>
    <source>
        <strain evidence="1 2">ATCC 35051</strain>
    </source>
</reference>
<protein>
    <submittedName>
        <fullName evidence="1">Plasmid stabilization protein</fullName>
    </submittedName>
</protein>
<proteinExistence type="predicted"/>
<sequence>MAYQILTTTAASITDLKRNPMGTVAEGDGNAVAILNRNEPAFYCVPPELYAYYLELAEDAALNRIADERLEDAEFVSVSIDDL</sequence>
<organism evidence="1 2">
    <name type="scientific">Edwardsiella hoshinae</name>
    <dbReference type="NCBI Taxonomy" id="93378"/>
    <lineage>
        <taxon>Bacteria</taxon>
        <taxon>Pseudomonadati</taxon>
        <taxon>Pseudomonadota</taxon>
        <taxon>Gammaproteobacteria</taxon>
        <taxon>Enterobacterales</taxon>
        <taxon>Hafniaceae</taxon>
        <taxon>Edwardsiella</taxon>
    </lineage>
</organism>
<dbReference type="EMBL" id="CP016043">
    <property type="protein sequence ID" value="AOV96868.1"/>
    <property type="molecule type" value="Genomic_DNA"/>
</dbReference>
<name>A0ABM6EIG4_9GAMM</name>
<evidence type="ECO:0000313" key="1">
    <source>
        <dbReference type="EMBL" id="AOV96868.1"/>
    </source>
</evidence>
<accession>A0ABM6EIG4</accession>